<gene>
    <name evidence="2" type="ORF">NTEN_LOCUS23240</name>
</gene>
<evidence type="ECO:0000256" key="1">
    <source>
        <dbReference type="SAM" id="MobiDB-lite"/>
    </source>
</evidence>
<evidence type="ECO:0000313" key="2">
    <source>
        <dbReference type="EMBL" id="CAB0019528.1"/>
    </source>
</evidence>
<feature type="non-terminal residue" evidence="2">
    <location>
        <position position="88"/>
    </location>
</feature>
<dbReference type="Proteomes" id="UP000479000">
    <property type="component" value="Unassembled WGS sequence"/>
</dbReference>
<dbReference type="AlphaFoldDB" id="A0A6H5HPQ7"/>
<feature type="region of interest" description="Disordered" evidence="1">
    <location>
        <begin position="29"/>
        <end position="70"/>
    </location>
</feature>
<sequence>MASPRNGRYPVADRWSGLHEPMSSLRLRDAHLAPPSPTPGSRGPWTLDLQDDAPATRGCPGSHSCHKKRNLPHCSPEFLKSFFNEKYE</sequence>
<keyword evidence="3" id="KW-1185">Reference proteome</keyword>
<proteinExistence type="predicted"/>
<dbReference type="EMBL" id="CADCXU010033977">
    <property type="protein sequence ID" value="CAB0019528.1"/>
    <property type="molecule type" value="Genomic_DNA"/>
</dbReference>
<name>A0A6H5HPQ7_9HEMI</name>
<protein>
    <submittedName>
        <fullName evidence="2">Uncharacterized protein</fullName>
    </submittedName>
</protein>
<reference evidence="2 3" key="1">
    <citation type="submission" date="2020-02" db="EMBL/GenBank/DDBJ databases">
        <authorList>
            <person name="Ferguson B K."/>
        </authorList>
    </citation>
    <scope>NUCLEOTIDE SEQUENCE [LARGE SCALE GENOMIC DNA]</scope>
</reference>
<organism evidence="2 3">
    <name type="scientific">Nesidiocoris tenuis</name>
    <dbReference type="NCBI Taxonomy" id="355587"/>
    <lineage>
        <taxon>Eukaryota</taxon>
        <taxon>Metazoa</taxon>
        <taxon>Ecdysozoa</taxon>
        <taxon>Arthropoda</taxon>
        <taxon>Hexapoda</taxon>
        <taxon>Insecta</taxon>
        <taxon>Pterygota</taxon>
        <taxon>Neoptera</taxon>
        <taxon>Paraneoptera</taxon>
        <taxon>Hemiptera</taxon>
        <taxon>Heteroptera</taxon>
        <taxon>Panheteroptera</taxon>
        <taxon>Cimicomorpha</taxon>
        <taxon>Miridae</taxon>
        <taxon>Dicyphina</taxon>
        <taxon>Nesidiocoris</taxon>
    </lineage>
</organism>
<accession>A0A6H5HPQ7</accession>
<evidence type="ECO:0000313" key="3">
    <source>
        <dbReference type="Proteomes" id="UP000479000"/>
    </source>
</evidence>